<comment type="caution">
    <text evidence="2">The sequence shown here is derived from an EMBL/GenBank/DDBJ whole genome shotgun (WGS) entry which is preliminary data.</text>
</comment>
<reference evidence="2 3" key="1">
    <citation type="submission" date="2021-06" db="EMBL/GenBank/DDBJ databases">
        <title>Caerostris darwini draft genome.</title>
        <authorList>
            <person name="Kono N."/>
            <person name="Arakawa K."/>
        </authorList>
    </citation>
    <scope>NUCLEOTIDE SEQUENCE [LARGE SCALE GENOMIC DNA]</scope>
</reference>
<dbReference type="AlphaFoldDB" id="A0AAV4VII2"/>
<evidence type="ECO:0000313" key="2">
    <source>
        <dbReference type="EMBL" id="GIY69424.1"/>
    </source>
</evidence>
<protein>
    <submittedName>
        <fullName evidence="2">Uncharacterized protein</fullName>
    </submittedName>
</protein>
<feature type="compositionally biased region" description="Basic and acidic residues" evidence="1">
    <location>
        <begin position="40"/>
        <end position="60"/>
    </location>
</feature>
<dbReference type="Proteomes" id="UP001054837">
    <property type="component" value="Unassembled WGS sequence"/>
</dbReference>
<proteinExistence type="predicted"/>
<feature type="compositionally biased region" description="Basic and acidic residues" evidence="1">
    <location>
        <begin position="68"/>
        <end position="94"/>
    </location>
</feature>
<dbReference type="EMBL" id="BPLQ01013035">
    <property type="protein sequence ID" value="GIY69424.1"/>
    <property type="molecule type" value="Genomic_DNA"/>
</dbReference>
<gene>
    <name evidence="2" type="ORF">CDAR_470841</name>
</gene>
<sequence length="101" mass="12271">MPLNKEAMPCKKLLSEEPQKRQEEIRSESSQDRQAGLETIGERRPKEAEQQVELGMERNHSCQTRRRMTSEKRERKRQYIREWRQRLKSKETTRTTRKKTV</sequence>
<feature type="region of interest" description="Disordered" evidence="1">
    <location>
        <begin position="1"/>
        <end position="101"/>
    </location>
</feature>
<evidence type="ECO:0000256" key="1">
    <source>
        <dbReference type="SAM" id="MobiDB-lite"/>
    </source>
</evidence>
<keyword evidence="3" id="KW-1185">Reference proteome</keyword>
<organism evidence="2 3">
    <name type="scientific">Caerostris darwini</name>
    <dbReference type="NCBI Taxonomy" id="1538125"/>
    <lineage>
        <taxon>Eukaryota</taxon>
        <taxon>Metazoa</taxon>
        <taxon>Ecdysozoa</taxon>
        <taxon>Arthropoda</taxon>
        <taxon>Chelicerata</taxon>
        <taxon>Arachnida</taxon>
        <taxon>Araneae</taxon>
        <taxon>Araneomorphae</taxon>
        <taxon>Entelegynae</taxon>
        <taxon>Araneoidea</taxon>
        <taxon>Araneidae</taxon>
        <taxon>Caerostris</taxon>
    </lineage>
</organism>
<name>A0AAV4VII2_9ARAC</name>
<accession>A0AAV4VII2</accession>
<feature type="compositionally biased region" description="Basic and acidic residues" evidence="1">
    <location>
        <begin position="13"/>
        <end position="31"/>
    </location>
</feature>
<evidence type="ECO:0000313" key="3">
    <source>
        <dbReference type="Proteomes" id="UP001054837"/>
    </source>
</evidence>